<accession>A0A4P9X7T3</accession>
<evidence type="ECO:0000313" key="3">
    <source>
        <dbReference type="EMBL" id="RKP01295.1"/>
    </source>
</evidence>
<dbReference type="STRING" id="1555241.A0A4P9X7T3"/>
<evidence type="ECO:0000313" key="5">
    <source>
        <dbReference type="Proteomes" id="UP000274922"/>
    </source>
</evidence>
<dbReference type="PANTHER" id="PTHR12847:SF9">
    <property type="entry name" value="NECAP-LIKE PROTEIN CG9132"/>
    <property type="match status" value="1"/>
</dbReference>
<dbReference type="GO" id="GO:0030125">
    <property type="term" value="C:clathrin vesicle coat"/>
    <property type="evidence" value="ECO:0007669"/>
    <property type="project" value="TreeGrafter"/>
</dbReference>
<reference evidence="4 5" key="1">
    <citation type="journal article" date="2018" name="Nat. Microbiol.">
        <title>Leveraging single-cell genomics to expand the fungal tree of life.</title>
        <authorList>
            <person name="Ahrendt S.R."/>
            <person name="Quandt C.A."/>
            <person name="Ciobanu D."/>
            <person name="Clum A."/>
            <person name="Salamov A."/>
            <person name="Andreopoulos B."/>
            <person name="Cheng J.F."/>
            <person name="Woyke T."/>
            <person name="Pelin A."/>
            <person name="Henrissat B."/>
            <person name="Reynolds N.K."/>
            <person name="Benny G.L."/>
            <person name="Smith M.E."/>
            <person name="James T.Y."/>
            <person name="Grigoriev I.V."/>
        </authorList>
    </citation>
    <scope>NUCLEOTIDE SEQUENCE [LARGE SCALE GENOMIC DNA]</scope>
    <source>
        <strain evidence="4 5">ATCC 52028</strain>
    </source>
</reference>
<dbReference type="OrthoDB" id="10265489at2759"/>
<dbReference type="EMBL" id="ML014177">
    <property type="protein sequence ID" value="RKP01295.1"/>
    <property type="molecule type" value="Genomic_DNA"/>
</dbReference>
<dbReference type="SUPFAM" id="SSF50729">
    <property type="entry name" value="PH domain-like"/>
    <property type="match status" value="1"/>
</dbReference>
<evidence type="ECO:0000313" key="2">
    <source>
        <dbReference type="EMBL" id="RKO98047.1"/>
    </source>
</evidence>
<dbReference type="AlphaFoldDB" id="A0A4P9X7T3"/>
<keyword evidence="5" id="KW-1185">Reference proteome</keyword>
<dbReference type="Proteomes" id="UP000268535">
    <property type="component" value="Unassembled WGS sequence"/>
</dbReference>
<sequence>MTSVERTLLVVPKVNIYSIPPLVSSRGYRASDWPPEAHIWTGRLRVLISGAQATIALEDAATGELFASCPYDGPRAVEPVTDSSRYFVIRVVNTATSQRAFLGLGFDDRSDAFDLNVVLQDFAR</sequence>
<dbReference type="EMBL" id="ML009123">
    <property type="protein sequence ID" value="RKO98047.1"/>
    <property type="molecule type" value="Genomic_DNA"/>
</dbReference>
<dbReference type="Gene3D" id="2.30.29.30">
    <property type="entry name" value="Pleckstrin-homology domain (PH domain)/Phosphotyrosine-binding domain (PTB)"/>
    <property type="match status" value="1"/>
</dbReference>
<protein>
    <submittedName>
        <fullName evidence="2">Adaptin ear-binding coat-associated protein 1 NECAP-1</fullName>
    </submittedName>
</protein>
<evidence type="ECO:0000259" key="1">
    <source>
        <dbReference type="Pfam" id="PF07933"/>
    </source>
</evidence>
<dbReference type="Proteomes" id="UP000274922">
    <property type="component" value="Unassembled WGS sequence"/>
</dbReference>
<reference evidence="3" key="2">
    <citation type="submission" date="2018-04" db="EMBL/GenBank/DDBJ databases">
        <title>Leveraging single-cell genomics to expand the Fungal Tree of Life.</title>
        <authorList>
            <consortium name="DOE Joint Genome Institute"/>
            <person name="Ahrendt S.R."/>
            <person name="Quandt C.A."/>
            <person name="Ciobanu D."/>
            <person name="Clum A."/>
            <person name="Salamov A."/>
            <person name="Andreopoulos B."/>
            <person name="Cheng J.-F."/>
            <person name="Woyke T."/>
            <person name="Pelin A."/>
            <person name="Henrissat B."/>
            <person name="Benny G.L."/>
            <person name="Smith M.E."/>
            <person name="James T.Y."/>
            <person name="Grigoriev I.V."/>
        </authorList>
    </citation>
    <scope>NUCLEOTIDE SEQUENCE</scope>
    <source>
        <strain evidence="3">ATCC 52028</strain>
    </source>
</reference>
<organism evidence="3 5">
    <name type="scientific">Caulochytrium protostelioides</name>
    <dbReference type="NCBI Taxonomy" id="1555241"/>
    <lineage>
        <taxon>Eukaryota</taxon>
        <taxon>Fungi</taxon>
        <taxon>Fungi incertae sedis</taxon>
        <taxon>Chytridiomycota</taxon>
        <taxon>Chytridiomycota incertae sedis</taxon>
        <taxon>Chytridiomycetes</taxon>
        <taxon>Caulochytriales</taxon>
        <taxon>Caulochytriaceae</taxon>
        <taxon>Caulochytrium</taxon>
    </lineage>
</organism>
<evidence type="ECO:0000313" key="4">
    <source>
        <dbReference type="Proteomes" id="UP000268535"/>
    </source>
</evidence>
<dbReference type="GO" id="GO:0006897">
    <property type="term" value="P:endocytosis"/>
    <property type="evidence" value="ECO:0007669"/>
    <property type="project" value="InterPro"/>
</dbReference>
<feature type="domain" description="NECAP PHear" evidence="1">
    <location>
        <begin position="4"/>
        <end position="123"/>
    </location>
</feature>
<dbReference type="InterPro" id="IPR011993">
    <property type="entry name" value="PH-like_dom_sf"/>
</dbReference>
<dbReference type="CDD" id="cd13228">
    <property type="entry name" value="PHear_NECAP"/>
    <property type="match status" value="1"/>
</dbReference>
<dbReference type="InterPro" id="IPR012466">
    <property type="entry name" value="NECAP_PHear"/>
</dbReference>
<dbReference type="PANTHER" id="PTHR12847">
    <property type="entry name" value="ATP-BINDING CASSETTE ABC TRANSPORTER-RELATED"/>
    <property type="match status" value="1"/>
</dbReference>
<proteinExistence type="predicted"/>
<gene>
    <name evidence="2" type="ORF">CAUPRSCDRAFT_5538</name>
    <name evidence="3" type="ORF">CXG81DRAFT_12177</name>
</gene>
<reference evidence="2" key="3">
    <citation type="submission" date="2018-08" db="EMBL/GenBank/DDBJ databases">
        <title>Leveraging single-cell genomics to expand the Fungal Tree of Life.</title>
        <authorList>
            <consortium name="DOE Joint Genome Institute"/>
            <person name="Ahrendt S.R."/>
            <person name="Quandt C.A."/>
            <person name="Ciobanu D."/>
            <person name="Clum A."/>
            <person name="Salamov A."/>
            <person name="Andreopoulos B."/>
            <person name="Cheng J.-F."/>
            <person name="Woyke T."/>
            <person name="Pelin A."/>
            <person name="Henrissat B."/>
            <person name="Reynolds N."/>
            <person name="Benny G.L."/>
            <person name="Smith M.E."/>
            <person name="James T.Y."/>
            <person name="Grigoriev I.V."/>
        </authorList>
    </citation>
    <scope>NUCLEOTIDE SEQUENCE</scope>
    <source>
        <strain evidence="2">ATCC 52028</strain>
    </source>
</reference>
<name>A0A4P9X7T3_9FUNG</name>
<dbReference type="Pfam" id="PF07933">
    <property type="entry name" value="DUF1681"/>
    <property type="match status" value="1"/>
</dbReference>